<keyword evidence="9 10" id="KW-0464">Manganese</keyword>
<keyword evidence="2 10" id="KW-0444">Lipid biosynthesis</keyword>
<comment type="cofactor">
    <cofactor evidence="10">
        <name>Mn(2+)</name>
        <dbReference type="ChEBI" id="CHEBI:29035"/>
    </cofactor>
    <text evidence="10">Binds 2 Mn(2+) ions per subunit in a binuclear metal center.</text>
</comment>
<feature type="binding site" evidence="10">
    <location>
        <position position="122"/>
    </location>
    <ligand>
        <name>substrate</name>
    </ligand>
</feature>
<evidence type="ECO:0000256" key="5">
    <source>
        <dbReference type="ARBA" id="ARBA00022723"/>
    </source>
</evidence>
<dbReference type="InterPro" id="IPR043461">
    <property type="entry name" value="LpxH-like"/>
</dbReference>
<feature type="binding site" evidence="10">
    <location>
        <position position="195"/>
    </location>
    <ligand>
        <name>substrate</name>
    </ligand>
</feature>
<evidence type="ECO:0000256" key="1">
    <source>
        <dbReference type="ARBA" id="ARBA00022475"/>
    </source>
</evidence>
<dbReference type="CDD" id="cd07398">
    <property type="entry name" value="MPP_YbbF-LpxH"/>
    <property type="match status" value="1"/>
</dbReference>
<evidence type="ECO:0000256" key="2">
    <source>
        <dbReference type="ARBA" id="ARBA00022516"/>
    </source>
</evidence>
<evidence type="ECO:0000313" key="13">
    <source>
        <dbReference type="Proteomes" id="UP000268908"/>
    </source>
</evidence>
<dbReference type="InterPro" id="IPR010138">
    <property type="entry name" value="UDP-diacylglucosamine_Hdrlase"/>
</dbReference>
<feature type="binding site" evidence="10">
    <location>
        <position position="167"/>
    </location>
    <ligand>
        <name>substrate</name>
    </ligand>
</feature>
<keyword evidence="3 10" id="KW-0997">Cell inner membrane</keyword>
<dbReference type="EMBL" id="RCCI01000007">
    <property type="protein sequence ID" value="RLJ62769.1"/>
    <property type="molecule type" value="Genomic_DNA"/>
</dbReference>
<feature type="binding site" evidence="10">
    <location>
        <position position="9"/>
    </location>
    <ligand>
        <name>Mn(2+)</name>
        <dbReference type="ChEBI" id="CHEBI:29035"/>
        <label>1</label>
    </ligand>
</feature>
<organism evidence="12 13">
    <name type="scientific">Sulfurisoma sediminicola</name>
    <dbReference type="NCBI Taxonomy" id="1381557"/>
    <lineage>
        <taxon>Bacteria</taxon>
        <taxon>Pseudomonadati</taxon>
        <taxon>Pseudomonadota</taxon>
        <taxon>Betaproteobacteria</taxon>
        <taxon>Nitrosomonadales</taxon>
        <taxon>Sterolibacteriaceae</taxon>
        <taxon>Sulfurisoma</taxon>
    </lineage>
</organism>
<dbReference type="AlphaFoldDB" id="A0A497X984"/>
<dbReference type="InterPro" id="IPR004843">
    <property type="entry name" value="Calcineurin-like_PHP"/>
</dbReference>
<comment type="function">
    <text evidence="10">Hydrolyzes the pyrophosphate bond of UDP-2,3-diacylglucosamine to yield 2,3-diacylglucosamine 1-phosphate (lipid X) and UMP by catalyzing the attack of water at the alpha-P atom. Involved in the biosynthesis of lipid A, a phosphorylated glycolipid that anchors the lipopolysaccharide to the outer membrane of the cell.</text>
</comment>
<evidence type="ECO:0000256" key="3">
    <source>
        <dbReference type="ARBA" id="ARBA00022519"/>
    </source>
</evidence>
<dbReference type="GO" id="GO:0019897">
    <property type="term" value="C:extrinsic component of plasma membrane"/>
    <property type="evidence" value="ECO:0007669"/>
    <property type="project" value="UniProtKB-UniRule"/>
</dbReference>
<dbReference type="PANTHER" id="PTHR34990">
    <property type="entry name" value="UDP-2,3-DIACYLGLUCOSAMINE HYDROLASE-RELATED"/>
    <property type="match status" value="1"/>
</dbReference>
<protein>
    <recommendedName>
        <fullName evidence="10">UDP-2,3-diacylglucosamine hydrolase</fullName>
        <ecNumber evidence="10">3.6.1.54</ecNumber>
    </recommendedName>
    <alternativeName>
        <fullName evidence="10">UDP-2,3-diacylglucosamine diphosphatase</fullName>
    </alternativeName>
</protein>
<feature type="binding site" evidence="10">
    <location>
        <position position="7"/>
    </location>
    <ligand>
        <name>Mn(2+)</name>
        <dbReference type="ChEBI" id="CHEBI:29035"/>
        <label>1</label>
    </ligand>
</feature>
<dbReference type="NCBIfam" id="TIGR01854">
    <property type="entry name" value="lipid_A_lpxH"/>
    <property type="match status" value="1"/>
</dbReference>
<keyword evidence="7 10" id="KW-0443">Lipid metabolism</keyword>
<evidence type="ECO:0000256" key="9">
    <source>
        <dbReference type="ARBA" id="ARBA00023211"/>
    </source>
</evidence>
<feature type="binding site" evidence="10">
    <location>
        <position position="114"/>
    </location>
    <ligand>
        <name>Mn(2+)</name>
        <dbReference type="ChEBI" id="CHEBI:29035"/>
        <label>2</label>
    </ligand>
</feature>
<dbReference type="InterPro" id="IPR029052">
    <property type="entry name" value="Metallo-depent_PP-like"/>
</dbReference>
<dbReference type="Proteomes" id="UP000268908">
    <property type="component" value="Unassembled WGS sequence"/>
</dbReference>
<feature type="binding site" evidence="10">
    <location>
        <position position="160"/>
    </location>
    <ligand>
        <name>substrate</name>
    </ligand>
</feature>
<sequence>MILFASDLHLCPARPGTVHLFERFLAGPAREATALYLLGDLFEYWAGDDDLADPFNADICAAIRKVGAGGTAIFFLPGNRDFLVGADFCKATGAKLLPEEIVVDIAGMRTLLLHGDTLCTDDADYQRFRAMVRDERWQREFLAQPLAERRTRIEQLREKSEQEKQTKTCEIMDVAAASVSAAFRCHEVGRMIHGHTHRPARHEVDIGGRTAERWVLPDWSETLGGYLACDATGCRAIPFT</sequence>
<dbReference type="SUPFAM" id="SSF56300">
    <property type="entry name" value="Metallo-dependent phosphatases"/>
    <property type="match status" value="1"/>
</dbReference>
<evidence type="ECO:0000259" key="11">
    <source>
        <dbReference type="Pfam" id="PF00149"/>
    </source>
</evidence>
<keyword evidence="8 10" id="KW-0472">Membrane</keyword>
<evidence type="ECO:0000313" key="12">
    <source>
        <dbReference type="EMBL" id="RLJ62769.1"/>
    </source>
</evidence>
<comment type="caution">
    <text evidence="12">The sequence shown here is derived from an EMBL/GenBank/DDBJ whole genome shotgun (WGS) entry which is preliminary data.</text>
</comment>
<keyword evidence="1 10" id="KW-1003">Cell membrane</keyword>
<dbReference type="Pfam" id="PF00149">
    <property type="entry name" value="Metallophos"/>
    <property type="match status" value="1"/>
</dbReference>
<keyword evidence="4 10" id="KW-0441">Lipid A biosynthesis</keyword>
<dbReference type="RefSeq" id="WP_121243075.1">
    <property type="nucleotide sequence ID" value="NZ_BHVV01000008.1"/>
</dbReference>
<dbReference type="GO" id="GO:0030145">
    <property type="term" value="F:manganese ion binding"/>
    <property type="evidence" value="ECO:0007669"/>
    <property type="project" value="UniProtKB-UniRule"/>
</dbReference>
<dbReference type="HAMAP" id="MF_00575">
    <property type="entry name" value="LpxH"/>
    <property type="match status" value="1"/>
</dbReference>
<keyword evidence="5 10" id="KW-0479">Metal-binding</keyword>
<dbReference type="OrthoDB" id="9783283at2"/>
<comment type="catalytic activity">
    <reaction evidence="10">
        <text>UDP-2-N,3-O-bis[(3R)-3-hydroxytetradecanoyl]-alpha-D-glucosamine + H2O = 2-N,3-O-bis[(3R)-3-hydroxytetradecanoyl]-alpha-D-glucosaminyl 1-phosphate + UMP + 2 H(+)</text>
        <dbReference type="Rhea" id="RHEA:25213"/>
        <dbReference type="ChEBI" id="CHEBI:15377"/>
        <dbReference type="ChEBI" id="CHEBI:15378"/>
        <dbReference type="ChEBI" id="CHEBI:57865"/>
        <dbReference type="ChEBI" id="CHEBI:57957"/>
        <dbReference type="ChEBI" id="CHEBI:78847"/>
        <dbReference type="EC" id="3.6.1.54"/>
    </reaction>
</comment>
<feature type="binding site" evidence="10">
    <location>
        <position position="164"/>
    </location>
    <ligand>
        <name>substrate</name>
    </ligand>
</feature>
<gene>
    <name evidence="10" type="primary">lpxH</name>
    <name evidence="12" type="ORF">DFR35_2586</name>
</gene>
<feature type="binding site" evidence="10">
    <location>
        <position position="79"/>
    </location>
    <ligand>
        <name>Mn(2+)</name>
        <dbReference type="ChEBI" id="CHEBI:29035"/>
        <label>2</label>
    </ligand>
</feature>
<dbReference type="GO" id="GO:0008758">
    <property type="term" value="F:UDP-2,3-diacylglucosamine hydrolase activity"/>
    <property type="evidence" value="ECO:0007669"/>
    <property type="project" value="UniProtKB-UniRule"/>
</dbReference>
<feature type="binding site" evidence="10">
    <location>
        <position position="195"/>
    </location>
    <ligand>
        <name>Mn(2+)</name>
        <dbReference type="ChEBI" id="CHEBI:29035"/>
        <label>2</label>
    </ligand>
</feature>
<comment type="pathway">
    <text evidence="10">Glycolipid biosynthesis; lipid IV(A) biosynthesis; lipid IV(A) from (3R)-3-hydroxytetradecanoyl-[acyl-carrier-protein] and UDP-N-acetyl-alpha-D-glucosamine: step 4/6.</text>
</comment>
<accession>A0A497X984</accession>
<dbReference type="PANTHER" id="PTHR34990:SF1">
    <property type="entry name" value="UDP-2,3-DIACYLGLUCOSAMINE HYDROLASE"/>
    <property type="match status" value="1"/>
</dbReference>
<evidence type="ECO:0000256" key="8">
    <source>
        <dbReference type="ARBA" id="ARBA00023136"/>
    </source>
</evidence>
<feature type="binding site" evidence="10">
    <location>
        <position position="40"/>
    </location>
    <ligand>
        <name>Mn(2+)</name>
        <dbReference type="ChEBI" id="CHEBI:29035"/>
        <label>1</label>
    </ligand>
</feature>
<proteinExistence type="inferred from homology"/>
<evidence type="ECO:0000256" key="4">
    <source>
        <dbReference type="ARBA" id="ARBA00022556"/>
    </source>
</evidence>
<dbReference type="Gene3D" id="3.60.21.10">
    <property type="match status" value="1"/>
</dbReference>
<comment type="subcellular location">
    <subcellularLocation>
        <location evidence="10">Cell inner membrane</location>
        <topology evidence="10">Peripheral membrane protein</topology>
        <orientation evidence="10">Cytoplasmic side</orientation>
    </subcellularLocation>
</comment>
<name>A0A497X984_9PROT</name>
<evidence type="ECO:0000256" key="7">
    <source>
        <dbReference type="ARBA" id="ARBA00023098"/>
    </source>
</evidence>
<evidence type="ECO:0000256" key="6">
    <source>
        <dbReference type="ARBA" id="ARBA00022801"/>
    </source>
</evidence>
<feature type="binding site" evidence="10">
    <location>
        <begin position="79"/>
        <end position="80"/>
    </location>
    <ligand>
        <name>substrate</name>
    </ligand>
</feature>
<dbReference type="NCBIfam" id="NF003743">
    <property type="entry name" value="PRK05340.1"/>
    <property type="match status" value="1"/>
</dbReference>
<evidence type="ECO:0000256" key="10">
    <source>
        <dbReference type="HAMAP-Rule" id="MF_00575"/>
    </source>
</evidence>
<feature type="binding site" evidence="10">
    <location>
        <position position="40"/>
    </location>
    <ligand>
        <name>Mn(2+)</name>
        <dbReference type="ChEBI" id="CHEBI:29035"/>
        <label>2</label>
    </ligand>
</feature>
<feature type="domain" description="Calcineurin-like phosphoesterase" evidence="11">
    <location>
        <begin position="2"/>
        <end position="199"/>
    </location>
</feature>
<keyword evidence="6 10" id="KW-0378">Hydrolase</keyword>
<feature type="binding site" evidence="10">
    <location>
        <position position="197"/>
    </location>
    <ligand>
        <name>Mn(2+)</name>
        <dbReference type="ChEBI" id="CHEBI:29035"/>
        <label>1</label>
    </ligand>
</feature>
<dbReference type="UniPathway" id="UPA00359">
    <property type="reaction ID" value="UER00480"/>
</dbReference>
<comment type="similarity">
    <text evidence="10">Belongs to the LpxH family.</text>
</comment>
<reference evidence="12 13" key="1">
    <citation type="submission" date="2018-10" db="EMBL/GenBank/DDBJ databases">
        <title>Genomic Encyclopedia of Type Strains, Phase IV (KMG-IV): sequencing the most valuable type-strain genomes for metagenomic binning, comparative biology and taxonomic classification.</title>
        <authorList>
            <person name="Goeker M."/>
        </authorList>
    </citation>
    <scope>NUCLEOTIDE SEQUENCE [LARGE SCALE GENOMIC DNA]</scope>
    <source>
        <strain evidence="12 13">DSM 26916</strain>
    </source>
</reference>
<dbReference type="GO" id="GO:0009245">
    <property type="term" value="P:lipid A biosynthetic process"/>
    <property type="evidence" value="ECO:0007669"/>
    <property type="project" value="UniProtKB-UniRule"/>
</dbReference>
<dbReference type="GO" id="GO:0005737">
    <property type="term" value="C:cytoplasm"/>
    <property type="evidence" value="ECO:0007669"/>
    <property type="project" value="InterPro"/>
</dbReference>
<dbReference type="EC" id="3.6.1.54" evidence="10"/>
<keyword evidence="13" id="KW-1185">Reference proteome</keyword>